<comment type="caution">
    <text evidence="3">The sequence shown here is derived from an EMBL/GenBank/DDBJ whole genome shotgun (WGS) entry which is preliminary data.</text>
</comment>
<keyword evidence="4" id="KW-1185">Reference proteome</keyword>
<dbReference type="AlphaFoldDB" id="A0A327KJA7"/>
<dbReference type="GO" id="GO:0051536">
    <property type="term" value="F:iron-sulfur cluster binding"/>
    <property type="evidence" value="ECO:0007669"/>
    <property type="project" value="InterPro"/>
</dbReference>
<dbReference type="InterPro" id="IPR023753">
    <property type="entry name" value="FAD/NAD-binding_dom"/>
</dbReference>
<proteinExistence type="predicted"/>
<feature type="region of interest" description="Disordered" evidence="1">
    <location>
        <begin position="1"/>
        <end position="22"/>
    </location>
</feature>
<dbReference type="EMBL" id="NPEX01000376">
    <property type="protein sequence ID" value="RAI38231.1"/>
    <property type="molecule type" value="Genomic_DNA"/>
</dbReference>
<dbReference type="GO" id="GO:0016491">
    <property type="term" value="F:oxidoreductase activity"/>
    <property type="evidence" value="ECO:0007669"/>
    <property type="project" value="InterPro"/>
</dbReference>
<protein>
    <submittedName>
        <fullName evidence="3">Pyridine nucleotide-disulfide oxidoreductase</fullName>
    </submittedName>
</protein>
<dbReference type="SUPFAM" id="SSF51971">
    <property type="entry name" value="Nucleotide-binding domain"/>
    <property type="match status" value="1"/>
</dbReference>
<evidence type="ECO:0000256" key="1">
    <source>
        <dbReference type="SAM" id="MobiDB-lite"/>
    </source>
</evidence>
<evidence type="ECO:0000313" key="3">
    <source>
        <dbReference type="EMBL" id="RAI38231.1"/>
    </source>
</evidence>
<dbReference type="Proteomes" id="UP000249130">
    <property type="component" value="Unassembled WGS sequence"/>
</dbReference>
<feature type="domain" description="FAD/NAD(P)-binding" evidence="2">
    <location>
        <begin position="402"/>
        <end position="599"/>
    </location>
</feature>
<evidence type="ECO:0000313" key="4">
    <source>
        <dbReference type="Proteomes" id="UP000249130"/>
    </source>
</evidence>
<dbReference type="PRINTS" id="PR00368">
    <property type="entry name" value="FADPNR"/>
</dbReference>
<accession>A0A327KJA7</accession>
<dbReference type="RefSeq" id="WP_170149845.1">
    <property type="nucleotide sequence ID" value="NZ_NPEX01000376.1"/>
</dbReference>
<feature type="non-terminal residue" evidence="3">
    <location>
        <position position="681"/>
    </location>
</feature>
<dbReference type="Gene3D" id="1.10.1060.10">
    <property type="entry name" value="Alpha-helical ferredoxin"/>
    <property type="match status" value="1"/>
</dbReference>
<dbReference type="InterPro" id="IPR009051">
    <property type="entry name" value="Helical_ferredxn"/>
</dbReference>
<sequence length="681" mass="74316">MTSATDTFATPASVPSPASTGGPDTQLLRLAHGLAFEDLYRRDGLARLDAAFVAWLAEADVALHDRLVTARATPDGLATKEESELLVALAPHLEDFLADLFGIGPQVRALQARHDALAPLYTVKRLFVQRRAAKKYGAAAAAGFDGDALARALEEVLGGPLDELRFATFVAPIFETEAEHAEILDLAARYAAWALHTTEGQHRHKSGVLFKAPGKIDPMRLVPVETEVVEGVTMFKLSDDHRRFREGFALTDCGMDLTGALDQANYCIWCHNQGKDSCARGLKEKTGSFRRNDFGVPLAGCPLEEKISEMNLVKAGGHTLGALAIVTIDNPMCAATGHRICNDCMKSCIYQKQDPVDIPQVETRTLKDVLALPWGFEIYSLLTRWNPLNLRRPLPRPDTGRTVLVVGLGPAGFTLAHHLMNDGHGVVAVDGLKIEPLEPSVSGVDMTGGRVPFRPIRDLAELEENLGTRVMAGFGGVAEYGITVRWNKNYLKLIRLLLERRREFKMFGGIRFGGTLTLDDAFSLGFDHVALCTGAGKPTVVDMKNGLATGVRQASDFLMALQLTGAAKPDSIANLQIRLPVVVIGGGLTAIDTATEALAYYPLQVEKFLARYEALAAERSAAQVRALWSEAETIIADEFIDHARKIRAERDAAARENRPPDLWRLVNDWGGVTVAYRRRMV</sequence>
<gene>
    <name evidence="3" type="ORF">CH341_28235</name>
</gene>
<dbReference type="Pfam" id="PF07992">
    <property type="entry name" value="Pyr_redox_2"/>
    <property type="match status" value="1"/>
</dbReference>
<name>A0A327KJA7_9BRAD</name>
<evidence type="ECO:0000259" key="2">
    <source>
        <dbReference type="Pfam" id="PF07992"/>
    </source>
</evidence>
<reference evidence="3 4" key="1">
    <citation type="submission" date="2017-07" db="EMBL/GenBank/DDBJ databases">
        <title>Draft Genome Sequences of Select Purple Nonsulfur Bacteria.</title>
        <authorList>
            <person name="Lasarre B."/>
            <person name="Mckinlay J.B."/>
        </authorList>
    </citation>
    <scope>NUCLEOTIDE SEQUENCE [LARGE SCALE GENOMIC DNA]</scope>
    <source>
        <strain evidence="3 4">DSM 5909</strain>
    </source>
</reference>
<feature type="compositionally biased region" description="Polar residues" evidence="1">
    <location>
        <begin position="1"/>
        <end position="10"/>
    </location>
</feature>
<organism evidence="3 4">
    <name type="scientific">Rhodoplanes roseus</name>
    <dbReference type="NCBI Taxonomy" id="29409"/>
    <lineage>
        <taxon>Bacteria</taxon>
        <taxon>Pseudomonadati</taxon>
        <taxon>Pseudomonadota</taxon>
        <taxon>Alphaproteobacteria</taxon>
        <taxon>Hyphomicrobiales</taxon>
        <taxon>Nitrobacteraceae</taxon>
        <taxon>Rhodoplanes</taxon>
    </lineage>
</organism>